<gene>
    <name evidence="2" type="ORF">JOC48_002525</name>
</gene>
<keyword evidence="1" id="KW-1133">Transmembrane helix</keyword>
<evidence type="ECO:0000256" key="1">
    <source>
        <dbReference type="SAM" id="Phobius"/>
    </source>
</evidence>
<reference evidence="2 3" key="1">
    <citation type="submission" date="2021-01" db="EMBL/GenBank/DDBJ databases">
        <title>Genomic Encyclopedia of Type Strains, Phase IV (KMG-IV): sequencing the most valuable type-strain genomes for metagenomic binning, comparative biology and taxonomic classification.</title>
        <authorList>
            <person name="Goeker M."/>
        </authorList>
    </citation>
    <scope>NUCLEOTIDE SEQUENCE [LARGE SCALE GENOMIC DNA]</scope>
    <source>
        <strain evidence="2 3">DSM 23711</strain>
    </source>
</reference>
<dbReference type="InterPro" id="IPR007445">
    <property type="entry name" value="PilO"/>
</dbReference>
<accession>A0ABS2N1P1</accession>
<dbReference type="RefSeq" id="WP_204500138.1">
    <property type="nucleotide sequence ID" value="NZ_JAFBDR010000013.1"/>
</dbReference>
<dbReference type="Gene3D" id="3.30.70.60">
    <property type="match status" value="1"/>
</dbReference>
<sequence length="206" mass="23832">MSRKQPLYLLIGIVIFTLLLFSYGYYYHVLPVKKEADNLTTQLEIQKRLLDEQKTEENAISTSTNLQRQLPVKKAIDQLLVELSNIEDKTNNIITNFVIDNNSSTITDKNSDDMLISDQLKKVGFELEVTAPDYRRFRAFLTELDQLERIINIHSFQFGSGSNNIMTYSVSFSAYYNPSFEKLLEEAPVIDYEEPAQKTVPLERFN</sequence>
<feature type="transmembrane region" description="Helical" evidence="1">
    <location>
        <begin position="7"/>
        <end position="26"/>
    </location>
</feature>
<organism evidence="2 3">
    <name type="scientific">Aquibacillus albus</name>
    <dbReference type="NCBI Taxonomy" id="1168171"/>
    <lineage>
        <taxon>Bacteria</taxon>
        <taxon>Bacillati</taxon>
        <taxon>Bacillota</taxon>
        <taxon>Bacilli</taxon>
        <taxon>Bacillales</taxon>
        <taxon>Bacillaceae</taxon>
        <taxon>Aquibacillus</taxon>
    </lineage>
</organism>
<dbReference type="InterPro" id="IPR014717">
    <property type="entry name" value="Transl_elong_EF1B/ribsomal_bS6"/>
</dbReference>
<evidence type="ECO:0000313" key="2">
    <source>
        <dbReference type="EMBL" id="MBM7572024.1"/>
    </source>
</evidence>
<comment type="caution">
    <text evidence="2">The sequence shown here is derived from an EMBL/GenBank/DDBJ whole genome shotgun (WGS) entry which is preliminary data.</text>
</comment>
<proteinExistence type="predicted"/>
<keyword evidence="3" id="KW-1185">Reference proteome</keyword>
<evidence type="ECO:0000313" key="3">
    <source>
        <dbReference type="Proteomes" id="UP001296943"/>
    </source>
</evidence>
<dbReference type="Proteomes" id="UP001296943">
    <property type="component" value="Unassembled WGS sequence"/>
</dbReference>
<keyword evidence="1" id="KW-0812">Transmembrane</keyword>
<keyword evidence="1" id="KW-0472">Membrane</keyword>
<protein>
    <submittedName>
        <fullName evidence="2">Type IV pilus assembly protein PilO</fullName>
    </submittedName>
</protein>
<dbReference type="EMBL" id="JAFBDR010000013">
    <property type="protein sequence ID" value="MBM7572024.1"/>
    <property type="molecule type" value="Genomic_DNA"/>
</dbReference>
<name>A0ABS2N1P1_9BACI</name>
<dbReference type="Pfam" id="PF04350">
    <property type="entry name" value="PilO"/>
    <property type="match status" value="1"/>
</dbReference>